<feature type="domain" description="Glycosyl hydrolase family 95 catalytic" evidence="4">
    <location>
        <begin position="303"/>
        <end position="722"/>
    </location>
</feature>
<evidence type="ECO:0000313" key="5">
    <source>
        <dbReference type="EMBL" id="AEE48305.1"/>
    </source>
</evidence>
<evidence type="ECO:0000313" key="6">
    <source>
        <dbReference type="Proteomes" id="UP000008461"/>
    </source>
</evidence>
<evidence type="ECO:0000259" key="2">
    <source>
        <dbReference type="Pfam" id="PF14498"/>
    </source>
</evidence>
<dbReference type="PIRSF" id="PIRSF007663">
    <property type="entry name" value="UCP007663"/>
    <property type="match status" value="1"/>
</dbReference>
<keyword evidence="5" id="KW-0326">Glycosidase</keyword>
<evidence type="ECO:0000259" key="3">
    <source>
        <dbReference type="Pfam" id="PF21307"/>
    </source>
</evidence>
<keyword evidence="1" id="KW-0732">Signal</keyword>
<dbReference type="PANTHER" id="PTHR31084">
    <property type="entry name" value="ALPHA-L-FUCOSIDASE 2"/>
    <property type="match status" value="1"/>
</dbReference>
<evidence type="ECO:0000256" key="1">
    <source>
        <dbReference type="SAM" id="SignalP"/>
    </source>
</evidence>
<dbReference type="EC" id="3.2.1.51" evidence="5"/>
<dbReference type="InterPro" id="IPR008928">
    <property type="entry name" value="6-hairpin_glycosidase_sf"/>
</dbReference>
<dbReference type="Pfam" id="PF14498">
    <property type="entry name" value="Glyco_hyd_65N_2"/>
    <property type="match status" value="1"/>
</dbReference>
<dbReference type="InterPro" id="IPR013780">
    <property type="entry name" value="Glyco_hydro_b"/>
</dbReference>
<dbReference type="PANTHER" id="PTHR31084:SF0">
    <property type="entry name" value="ALPHA-L-FUCOSIDASE 2"/>
    <property type="match status" value="1"/>
</dbReference>
<dbReference type="AlphaFoldDB" id="F4KX77"/>
<dbReference type="Gene3D" id="2.70.98.50">
    <property type="entry name" value="putative glycoside hydrolase family protein from bacillus halodurans"/>
    <property type="match status" value="1"/>
</dbReference>
<organism evidence="5 6">
    <name type="scientific">Haliscomenobacter hydrossis (strain ATCC 27775 / DSM 1100 / LMG 10767 / O)</name>
    <dbReference type="NCBI Taxonomy" id="760192"/>
    <lineage>
        <taxon>Bacteria</taxon>
        <taxon>Pseudomonadati</taxon>
        <taxon>Bacteroidota</taxon>
        <taxon>Saprospiria</taxon>
        <taxon>Saprospirales</taxon>
        <taxon>Haliscomenobacteraceae</taxon>
        <taxon>Haliscomenobacter</taxon>
    </lineage>
</organism>
<dbReference type="InterPro" id="IPR012341">
    <property type="entry name" value="6hp_glycosidase-like_sf"/>
</dbReference>
<dbReference type="EMBL" id="CP002691">
    <property type="protein sequence ID" value="AEE48305.1"/>
    <property type="molecule type" value="Genomic_DNA"/>
</dbReference>
<dbReference type="Gene3D" id="2.60.40.1180">
    <property type="entry name" value="Golgi alpha-mannosidase II"/>
    <property type="match status" value="1"/>
</dbReference>
<dbReference type="FunFam" id="1.50.10.10:FF:000028">
    <property type="entry name" value="Alpha-L-fucosidase 2"/>
    <property type="match status" value="1"/>
</dbReference>
<accession>F4KX77</accession>
<gene>
    <name evidence="5" type="ordered locus">Halhy_0394</name>
</gene>
<protein>
    <submittedName>
        <fullName evidence="5">Alpha-L-fucosidase</fullName>
        <ecNumber evidence="5">3.2.1.51</ecNumber>
    </submittedName>
</protein>
<evidence type="ECO:0000259" key="4">
    <source>
        <dbReference type="Pfam" id="PF22124"/>
    </source>
</evidence>
<proteinExistence type="predicted"/>
<dbReference type="KEGG" id="hhy:Halhy_0394"/>
<sequence>MPVFMKNLLTLFLSVSLVCSWAQTPDRLMYYAQPAKHFEESLVLGNGRIGAVVHGGVKSDKIFLNDATLWAGSPVDPDMNPAAHTHLPAIREALRQEDYRKADSLNRRHLQGKFSESYAPLGTMYIDMAHTETASNYRRQLDLSTAISTTSYQQAGVTYTREYFISHPQQVLLIRMTASQLGKLSFNLRFNSLLRHQVNTSTNVLNASGRAPAHAEPSYRRVPDPIQYDDQKSMRFLSLVKIIKTDGKIVRTDSTIGVQGGKEAIIMVSIATSFNGFDQNPALHGKDEVTLANEWLKKAQIISYATIKAAHIKDHQQFFNRVQFQLAGRSSNASLPTDERLKRFAEGAKDPDLELLYFNFGRYLLIASSRTPQVPANLQGIWNHHLQPPWSSNYTININTEMNYWPAESGNLSELHQPLLGFLGNLAKTGAVTAKTFYNAGGWCAAHNTDIWAMSNPVGHFGQGSPSWANWNMGGAWLATHLWEHFDYTRDTIWLKTYGYGLMKGAAQFCLDILVDDGKGNLVTSPSTSPENIFITPSGYKGATLYGATADLGMIRELFLQTIAAAKTLVQDADFQQQLEASLSKLYPYQISKKGHLQEWYHDWEDEDPKHRHQSHLFGLYPGNHISVDQTPELAAACKQTLEVKGDETTGWSKGWRTNLWARLRDGNRTYKMYRELMRFVDPNPETRYNGGGGAYPNLMDAHPPFQIDGNFGGTAAVLEMLVQSRSEEITLLPALPDAWATGSVRGVCARGGFVLNLTWSAGKLTKTEISSTRGGKTKVVYAGKTQEVVLKKAEKKVLVW</sequence>
<feature type="signal peptide" evidence="1">
    <location>
        <begin position="1"/>
        <end position="22"/>
    </location>
</feature>
<dbReference type="Pfam" id="PF21307">
    <property type="entry name" value="Glyco_hydro_95_C"/>
    <property type="match status" value="1"/>
</dbReference>
<name>F4KX77_HALH1</name>
<dbReference type="STRING" id="760192.Halhy_0394"/>
<dbReference type="InterPro" id="IPR049053">
    <property type="entry name" value="AFCA-like_C"/>
</dbReference>
<dbReference type="InterPro" id="IPR027414">
    <property type="entry name" value="GH95_N_dom"/>
</dbReference>
<feature type="domain" description="Alpha fucosidase A-like C-terminal" evidence="3">
    <location>
        <begin position="724"/>
        <end position="796"/>
    </location>
</feature>
<dbReference type="HOGENOM" id="CLU_004617_2_2_10"/>
<keyword evidence="6" id="KW-1185">Reference proteome</keyword>
<dbReference type="InterPro" id="IPR054363">
    <property type="entry name" value="GH95_cat"/>
</dbReference>
<dbReference type="InterPro" id="IPR016518">
    <property type="entry name" value="Alpha-L-fucosidase"/>
</dbReference>
<dbReference type="GO" id="GO:0005975">
    <property type="term" value="P:carbohydrate metabolic process"/>
    <property type="evidence" value="ECO:0007669"/>
    <property type="project" value="InterPro"/>
</dbReference>
<dbReference type="GO" id="GO:0004560">
    <property type="term" value="F:alpha-L-fucosidase activity"/>
    <property type="evidence" value="ECO:0007669"/>
    <property type="project" value="UniProtKB-EC"/>
</dbReference>
<feature type="domain" description="Glycosyl hydrolase family 95 N-terminal" evidence="2">
    <location>
        <begin position="30"/>
        <end position="275"/>
    </location>
</feature>
<reference key="2">
    <citation type="submission" date="2011-04" db="EMBL/GenBank/DDBJ databases">
        <title>Complete sequence of chromosome of Haliscomenobacter hydrossis DSM 1100.</title>
        <authorList>
            <consortium name="US DOE Joint Genome Institute (JGI-PGF)"/>
            <person name="Lucas S."/>
            <person name="Han J."/>
            <person name="Lapidus A."/>
            <person name="Bruce D."/>
            <person name="Goodwin L."/>
            <person name="Pitluck S."/>
            <person name="Peters L."/>
            <person name="Kyrpides N."/>
            <person name="Mavromatis K."/>
            <person name="Ivanova N."/>
            <person name="Ovchinnikova G."/>
            <person name="Pagani I."/>
            <person name="Daligault H."/>
            <person name="Detter J.C."/>
            <person name="Han C."/>
            <person name="Land M."/>
            <person name="Hauser L."/>
            <person name="Markowitz V."/>
            <person name="Cheng J.-F."/>
            <person name="Hugenholtz P."/>
            <person name="Woyke T."/>
            <person name="Wu D."/>
            <person name="Verbarg S."/>
            <person name="Frueling A."/>
            <person name="Brambilla E."/>
            <person name="Klenk H.-P."/>
            <person name="Eisen J.A."/>
        </authorList>
    </citation>
    <scope>NUCLEOTIDE SEQUENCE</scope>
    <source>
        <strain>DSM 1100</strain>
    </source>
</reference>
<keyword evidence="5" id="KW-0378">Hydrolase</keyword>
<dbReference type="Pfam" id="PF22124">
    <property type="entry name" value="Glyco_hydro_95_cat"/>
    <property type="match status" value="1"/>
</dbReference>
<feature type="chain" id="PRO_5003317237" evidence="1">
    <location>
        <begin position="23"/>
        <end position="801"/>
    </location>
</feature>
<dbReference type="SUPFAM" id="SSF48208">
    <property type="entry name" value="Six-hairpin glycosidases"/>
    <property type="match status" value="1"/>
</dbReference>
<dbReference type="Gene3D" id="1.50.10.10">
    <property type="match status" value="1"/>
</dbReference>
<dbReference type="eggNOG" id="COG1554">
    <property type="taxonomic scope" value="Bacteria"/>
</dbReference>
<dbReference type="Proteomes" id="UP000008461">
    <property type="component" value="Chromosome"/>
</dbReference>
<reference evidence="5 6" key="1">
    <citation type="journal article" date="2011" name="Stand. Genomic Sci.">
        <title>Complete genome sequence of Haliscomenobacter hydrossis type strain (O).</title>
        <authorList>
            <consortium name="US DOE Joint Genome Institute (JGI-PGF)"/>
            <person name="Daligault H."/>
            <person name="Lapidus A."/>
            <person name="Zeytun A."/>
            <person name="Nolan M."/>
            <person name="Lucas S."/>
            <person name="Del Rio T.G."/>
            <person name="Tice H."/>
            <person name="Cheng J.F."/>
            <person name="Tapia R."/>
            <person name="Han C."/>
            <person name="Goodwin L."/>
            <person name="Pitluck S."/>
            <person name="Liolios K."/>
            <person name="Pagani I."/>
            <person name="Ivanova N."/>
            <person name="Huntemann M."/>
            <person name="Mavromatis K."/>
            <person name="Mikhailova N."/>
            <person name="Pati A."/>
            <person name="Chen A."/>
            <person name="Palaniappan K."/>
            <person name="Land M."/>
            <person name="Hauser L."/>
            <person name="Brambilla E.M."/>
            <person name="Rohde M."/>
            <person name="Verbarg S."/>
            <person name="Goker M."/>
            <person name="Bristow J."/>
            <person name="Eisen J.A."/>
            <person name="Markowitz V."/>
            <person name="Hugenholtz P."/>
            <person name="Kyrpides N.C."/>
            <person name="Klenk H.P."/>
            <person name="Woyke T."/>
        </authorList>
    </citation>
    <scope>NUCLEOTIDE SEQUENCE [LARGE SCALE GENOMIC DNA]</scope>
    <source>
        <strain evidence="6">ATCC 27775 / DSM 1100 / LMG 10767 / O</strain>
    </source>
</reference>